<dbReference type="GO" id="GO:0008408">
    <property type="term" value="F:3'-5' exonuclease activity"/>
    <property type="evidence" value="ECO:0007669"/>
    <property type="project" value="InterPro"/>
</dbReference>
<dbReference type="EMBL" id="MGFE01000012">
    <property type="protein sequence ID" value="OGL98861.1"/>
    <property type="molecule type" value="Genomic_DNA"/>
</dbReference>
<comment type="subcellular location">
    <subcellularLocation>
        <location evidence="1">Cytoplasm</location>
    </subcellularLocation>
</comment>
<dbReference type="SUPFAM" id="SSF89550">
    <property type="entry name" value="PHP domain-like"/>
    <property type="match status" value="1"/>
</dbReference>
<dbReference type="AlphaFoldDB" id="A0A1F7W7T9"/>
<evidence type="ECO:0000256" key="5">
    <source>
        <dbReference type="ARBA" id="ARBA00022695"/>
    </source>
</evidence>
<keyword evidence="5" id="KW-0548">Nucleotidyltransferase</keyword>
<dbReference type="Pfam" id="PF01336">
    <property type="entry name" value="tRNA_anti-codon"/>
    <property type="match status" value="1"/>
</dbReference>
<dbReference type="Gene3D" id="1.10.10.1600">
    <property type="entry name" value="Bacterial DNA polymerase III alpha subunit, thumb domain"/>
    <property type="match status" value="1"/>
</dbReference>
<dbReference type="EC" id="2.7.7.7" evidence="2"/>
<evidence type="ECO:0000256" key="8">
    <source>
        <dbReference type="ARBA" id="ARBA00049244"/>
    </source>
</evidence>
<organism evidence="10 11">
    <name type="scientific">Candidatus Uhrbacteria bacterium RIFOXYB2_FULL_57_15</name>
    <dbReference type="NCBI Taxonomy" id="1802422"/>
    <lineage>
        <taxon>Bacteria</taxon>
        <taxon>Candidatus Uhriibacteriota</taxon>
    </lineage>
</organism>
<evidence type="ECO:0000256" key="1">
    <source>
        <dbReference type="ARBA" id="ARBA00004496"/>
    </source>
</evidence>
<dbReference type="Pfam" id="PF14579">
    <property type="entry name" value="HHH_6"/>
    <property type="match status" value="1"/>
</dbReference>
<dbReference type="CDD" id="cd04485">
    <property type="entry name" value="DnaE_OBF"/>
    <property type="match status" value="1"/>
</dbReference>
<keyword evidence="6" id="KW-0235">DNA replication</keyword>
<dbReference type="PANTHER" id="PTHR32294">
    <property type="entry name" value="DNA POLYMERASE III SUBUNIT ALPHA"/>
    <property type="match status" value="1"/>
</dbReference>
<sequence>MSSRFVHLHVHSHYSLLEALPKPKEILRHVQKHDMDAVAITDNGNLYAAIEFYQKARDAGVKPIIGFDAYLAKEGRLQKRAKIDTKNNRLVLLAETNEGYSNLLKLSSVGFLEGFYYKPRIDREALAGNTKGLIALSGGRAGEIEEAIAFGDPDRAKALIRENVALFGDGNFFLELVDRPEIGEQETVNAALIELGKELGVPVVATKNTNYLKPGDAEAWKILNCIKGQQTIETFERRMQYEYDASMVSGEYMEKRFADVPEAIENTRRIADRCRVELELGKWNFPDFKIPEGKTFLDVLTARAYGEIESKGVALNEEVKTRLDYELAIIEQKGFCPYFLIVSDYIEWARRNGIVTTTRGSAAGSLVGFSIGISTVNPLRYKLPFERFLNPERPSAPDVDADFADNRRDEMLGYVTEKYGAEKVAQICTFGTMAARGSMRDVGRALGYEYGFVDKVAKTVPMGSQGFPMTLDRALEETPDLKKLYDTNAEVRRMMDLARQIEGCARHVSIHAAGVVISPTALTDFTPLQIDTREGKTITQYEMHAVEAAGLVKMDFLGIRNLSILGDAIALVKRTKGAAIVLEQIPVDDPKTFELLANGKTMGTFQLNGDGMTKYLMELRPERIEDIMAMVALYRPGPIDSIPEYIRRKHNPSLVKYMDPRMRDILDASYGVIVYQDDVMLIAIKLAGYSWLEADKLRKAMGKKIPEEMQKQKEKLLQGFVKNGMTNTKAQELWKLIEPFAAYGFNKAHAASYGMIAYDTAYMKANYPAEYMTALMTAESSDLEMIAEAVKECRRMGIDVLAPDINESRLNFTYVDDKTVRFGLVAIKNLGAEVIESIIAEREANGTYADLADFARRVHHRAFNKKSLESLVKSGALDRFGDRNQLLENMERILLFNKDAQRQMESNQVSLFAAAPHVATAGITLRPAKAAARREVLQWEKELLGLYVSSHPYEEVAKSLGDTVSPIIEVLKKPDGEFVRVGGSLTTVKEIVTKKGDAMAFVGFEDLSGRTELLVFPRTFAQYKDALVPDAIAVVSAKVSRRKKTKGTEGTEDEEVSLIVNSLVLVEDEDVKGLTEMLRSGGWIDETDRQKVLKKDADASGSHGLATSSVSIALRGRPTHEMVERLREVLRANPGGKRVCMLVESGGGTRKIETEYSIHPDPAVIDEIAAIVGRQNVVVVA</sequence>
<dbReference type="GO" id="GO:0005737">
    <property type="term" value="C:cytoplasm"/>
    <property type="evidence" value="ECO:0007669"/>
    <property type="project" value="UniProtKB-SubCell"/>
</dbReference>
<evidence type="ECO:0000256" key="2">
    <source>
        <dbReference type="ARBA" id="ARBA00012417"/>
    </source>
</evidence>
<evidence type="ECO:0000313" key="11">
    <source>
        <dbReference type="Proteomes" id="UP000176501"/>
    </source>
</evidence>
<dbReference type="InterPro" id="IPR029460">
    <property type="entry name" value="DNAPol_HHH"/>
</dbReference>
<dbReference type="NCBIfam" id="TIGR00594">
    <property type="entry name" value="polc"/>
    <property type="match status" value="1"/>
</dbReference>
<proteinExistence type="predicted"/>
<dbReference type="Proteomes" id="UP000176501">
    <property type="component" value="Unassembled WGS sequence"/>
</dbReference>
<dbReference type="InterPro" id="IPR004013">
    <property type="entry name" value="PHP_dom"/>
</dbReference>
<evidence type="ECO:0000259" key="9">
    <source>
        <dbReference type="SMART" id="SM00481"/>
    </source>
</evidence>
<comment type="catalytic activity">
    <reaction evidence="8">
        <text>DNA(n) + a 2'-deoxyribonucleoside 5'-triphosphate = DNA(n+1) + diphosphate</text>
        <dbReference type="Rhea" id="RHEA:22508"/>
        <dbReference type="Rhea" id="RHEA-COMP:17339"/>
        <dbReference type="Rhea" id="RHEA-COMP:17340"/>
        <dbReference type="ChEBI" id="CHEBI:33019"/>
        <dbReference type="ChEBI" id="CHEBI:61560"/>
        <dbReference type="ChEBI" id="CHEBI:173112"/>
        <dbReference type="EC" id="2.7.7.7"/>
    </reaction>
</comment>
<dbReference type="InterPro" id="IPR040982">
    <property type="entry name" value="DNA_pol3_finger"/>
</dbReference>
<dbReference type="InterPro" id="IPR003141">
    <property type="entry name" value="Pol/His_phosphatase_N"/>
</dbReference>
<accession>A0A1F7W7T9</accession>
<evidence type="ECO:0000313" key="10">
    <source>
        <dbReference type="EMBL" id="OGL98861.1"/>
    </source>
</evidence>
<dbReference type="GO" id="GO:0003676">
    <property type="term" value="F:nucleic acid binding"/>
    <property type="evidence" value="ECO:0007669"/>
    <property type="project" value="InterPro"/>
</dbReference>
<dbReference type="Gene3D" id="3.20.20.140">
    <property type="entry name" value="Metal-dependent hydrolases"/>
    <property type="match status" value="1"/>
</dbReference>
<dbReference type="Pfam" id="PF07733">
    <property type="entry name" value="DNA_pol3_alpha"/>
    <property type="match status" value="1"/>
</dbReference>
<dbReference type="InterPro" id="IPR041931">
    <property type="entry name" value="DNA_pol3_alpha_thumb_dom"/>
</dbReference>
<evidence type="ECO:0000256" key="6">
    <source>
        <dbReference type="ARBA" id="ARBA00022705"/>
    </source>
</evidence>
<dbReference type="Pfam" id="PF17657">
    <property type="entry name" value="DNA_pol3_finger"/>
    <property type="match status" value="1"/>
</dbReference>
<dbReference type="InterPro" id="IPR011708">
    <property type="entry name" value="DNA_pol3_alpha_NTPase_dom"/>
</dbReference>
<dbReference type="CDD" id="cd12113">
    <property type="entry name" value="PHP_PolIIIA_DnaE3"/>
    <property type="match status" value="1"/>
</dbReference>
<dbReference type="InterPro" id="IPR016195">
    <property type="entry name" value="Pol/histidinol_Pase-like"/>
</dbReference>
<reference evidence="10 11" key="1">
    <citation type="journal article" date="2016" name="Nat. Commun.">
        <title>Thousands of microbial genomes shed light on interconnected biogeochemical processes in an aquifer system.</title>
        <authorList>
            <person name="Anantharaman K."/>
            <person name="Brown C.T."/>
            <person name="Hug L.A."/>
            <person name="Sharon I."/>
            <person name="Castelle C.J."/>
            <person name="Probst A.J."/>
            <person name="Thomas B.C."/>
            <person name="Singh A."/>
            <person name="Wilkins M.J."/>
            <person name="Karaoz U."/>
            <person name="Brodie E.L."/>
            <person name="Williams K.H."/>
            <person name="Hubbard S.S."/>
            <person name="Banfield J.F."/>
        </authorList>
    </citation>
    <scope>NUCLEOTIDE SEQUENCE [LARGE SCALE GENOMIC DNA]</scope>
</reference>
<dbReference type="PANTHER" id="PTHR32294:SF0">
    <property type="entry name" value="DNA POLYMERASE III SUBUNIT ALPHA"/>
    <property type="match status" value="1"/>
</dbReference>
<protein>
    <recommendedName>
        <fullName evidence="3">DNA polymerase III subunit alpha</fullName>
        <ecNumber evidence="2">2.7.7.7</ecNumber>
    </recommendedName>
</protein>
<dbReference type="SMART" id="SM00481">
    <property type="entry name" value="POLIIIAc"/>
    <property type="match status" value="1"/>
</dbReference>
<comment type="caution">
    <text evidence="10">The sequence shown here is derived from an EMBL/GenBank/DDBJ whole genome shotgun (WGS) entry which is preliminary data.</text>
</comment>
<keyword evidence="4" id="KW-0808">Transferase</keyword>
<dbReference type="GO" id="GO:0006260">
    <property type="term" value="P:DNA replication"/>
    <property type="evidence" value="ECO:0007669"/>
    <property type="project" value="UniProtKB-KW"/>
</dbReference>
<evidence type="ECO:0000256" key="7">
    <source>
        <dbReference type="ARBA" id="ARBA00022932"/>
    </source>
</evidence>
<keyword evidence="7" id="KW-0239">DNA-directed DNA polymerase</keyword>
<dbReference type="Pfam" id="PF02811">
    <property type="entry name" value="PHP"/>
    <property type="match status" value="1"/>
</dbReference>
<dbReference type="GO" id="GO:0003887">
    <property type="term" value="F:DNA-directed DNA polymerase activity"/>
    <property type="evidence" value="ECO:0007669"/>
    <property type="project" value="UniProtKB-KW"/>
</dbReference>
<dbReference type="NCBIfam" id="NF004226">
    <property type="entry name" value="PRK05673.1"/>
    <property type="match status" value="1"/>
</dbReference>
<evidence type="ECO:0000256" key="4">
    <source>
        <dbReference type="ARBA" id="ARBA00022679"/>
    </source>
</evidence>
<dbReference type="Gene3D" id="1.10.150.870">
    <property type="match status" value="1"/>
</dbReference>
<feature type="domain" description="Polymerase/histidinol phosphatase N-terminal" evidence="9">
    <location>
        <begin position="6"/>
        <end position="73"/>
    </location>
</feature>
<name>A0A1F7W7T9_9BACT</name>
<evidence type="ECO:0000256" key="3">
    <source>
        <dbReference type="ARBA" id="ARBA00019114"/>
    </source>
</evidence>
<dbReference type="InterPro" id="IPR004365">
    <property type="entry name" value="NA-bd_OB_tRNA"/>
</dbReference>
<dbReference type="InterPro" id="IPR004805">
    <property type="entry name" value="DnaE2/DnaE/PolC"/>
</dbReference>
<gene>
    <name evidence="10" type="ORF">A2304_03875</name>
</gene>